<gene>
    <name evidence="2" type="ORF">D2917_09390</name>
</gene>
<keyword evidence="1" id="KW-0812">Transmembrane</keyword>
<protein>
    <submittedName>
        <fullName evidence="2">Uncharacterized protein</fullName>
    </submittedName>
</protein>
<dbReference type="EMBL" id="CP032518">
    <property type="protein sequence ID" value="QEZ44418.1"/>
    <property type="molecule type" value="Genomic_DNA"/>
</dbReference>
<sequence>MLAMLVNGVLLVRSGAEARSPRARTVAFLVFLAALALFTGGWHRTAEILSILRMLA</sequence>
<proteinExistence type="predicted"/>
<dbReference type="Proteomes" id="UP000325743">
    <property type="component" value="Chromosome 1"/>
</dbReference>
<keyword evidence="1" id="KW-1133">Transmembrane helix</keyword>
<evidence type="ECO:0000313" key="3">
    <source>
        <dbReference type="Proteomes" id="UP000325743"/>
    </source>
</evidence>
<keyword evidence="1" id="KW-0472">Membrane</keyword>
<dbReference type="AlphaFoldDB" id="A0A5P3VEP2"/>
<feature type="transmembrane region" description="Helical" evidence="1">
    <location>
        <begin position="26"/>
        <end position="43"/>
    </location>
</feature>
<accession>A0A5P3VEP2</accession>
<organism evidence="2 3">
    <name type="scientific">Cupriavidus oxalaticus</name>
    <dbReference type="NCBI Taxonomy" id="96344"/>
    <lineage>
        <taxon>Bacteria</taxon>
        <taxon>Pseudomonadati</taxon>
        <taxon>Pseudomonadota</taxon>
        <taxon>Betaproteobacteria</taxon>
        <taxon>Burkholderiales</taxon>
        <taxon>Burkholderiaceae</taxon>
        <taxon>Cupriavidus</taxon>
    </lineage>
</organism>
<evidence type="ECO:0000256" key="1">
    <source>
        <dbReference type="SAM" id="Phobius"/>
    </source>
</evidence>
<reference evidence="2 3" key="1">
    <citation type="submission" date="2018-09" db="EMBL/GenBank/DDBJ databases">
        <title>Complete genome sequence of Cupriavidus oxalaticus T2, a bacterium capable of phenol tolerance and degradation.</title>
        <authorList>
            <person name="Yan J."/>
        </authorList>
    </citation>
    <scope>NUCLEOTIDE SEQUENCE [LARGE SCALE GENOMIC DNA]</scope>
    <source>
        <strain evidence="2 3">T2</strain>
    </source>
</reference>
<evidence type="ECO:0000313" key="2">
    <source>
        <dbReference type="EMBL" id="QEZ44418.1"/>
    </source>
</evidence>
<name>A0A5P3VEP2_9BURK</name>